<protein>
    <submittedName>
        <fullName evidence="1">Uncharacterized protein</fullName>
    </submittedName>
</protein>
<dbReference type="EMBL" id="JARK01001668">
    <property type="protein sequence ID" value="EYB83635.1"/>
    <property type="molecule type" value="Genomic_DNA"/>
</dbReference>
<keyword evidence="2" id="KW-1185">Reference proteome</keyword>
<evidence type="ECO:0000313" key="1">
    <source>
        <dbReference type="EMBL" id="EYB83635.1"/>
    </source>
</evidence>
<organism evidence="1 2">
    <name type="scientific">Ancylostoma ceylanicum</name>
    <dbReference type="NCBI Taxonomy" id="53326"/>
    <lineage>
        <taxon>Eukaryota</taxon>
        <taxon>Metazoa</taxon>
        <taxon>Ecdysozoa</taxon>
        <taxon>Nematoda</taxon>
        <taxon>Chromadorea</taxon>
        <taxon>Rhabditida</taxon>
        <taxon>Rhabditina</taxon>
        <taxon>Rhabditomorpha</taxon>
        <taxon>Strongyloidea</taxon>
        <taxon>Ancylostomatidae</taxon>
        <taxon>Ancylostomatinae</taxon>
        <taxon>Ancylostoma</taxon>
    </lineage>
</organism>
<sequence length="117" mass="13477">MWAEEKEMSTFDLIENISDFGQLGLAAEFAWCENLKKLEKKVSKRRLQLCIDPISCEILRAEKQNKTNLNYKCDVTVLPCFHSKNSLERNVKTTVAIASISEMPAARQILRARLVRF</sequence>
<comment type="caution">
    <text evidence="1">The sequence shown here is derived from an EMBL/GenBank/DDBJ whole genome shotgun (WGS) entry which is preliminary data.</text>
</comment>
<dbReference type="AlphaFoldDB" id="A0A016RZ30"/>
<proteinExistence type="predicted"/>
<dbReference type="Proteomes" id="UP000024635">
    <property type="component" value="Unassembled WGS sequence"/>
</dbReference>
<evidence type="ECO:0000313" key="2">
    <source>
        <dbReference type="Proteomes" id="UP000024635"/>
    </source>
</evidence>
<accession>A0A016RZ30</accession>
<name>A0A016RZ30_9BILA</name>
<gene>
    <name evidence="1" type="primary">Acey_s0332.g2774</name>
    <name evidence="1" type="ORF">Y032_0332g2774</name>
</gene>
<reference evidence="2" key="1">
    <citation type="journal article" date="2015" name="Nat. Genet.">
        <title>The genome and transcriptome of the zoonotic hookworm Ancylostoma ceylanicum identify infection-specific gene families.</title>
        <authorList>
            <person name="Schwarz E.M."/>
            <person name="Hu Y."/>
            <person name="Antoshechkin I."/>
            <person name="Miller M.M."/>
            <person name="Sternberg P.W."/>
            <person name="Aroian R.V."/>
        </authorList>
    </citation>
    <scope>NUCLEOTIDE SEQUENCE</scope>
    <source>
        <strain evidence="2">HY135</strain>
    </source>
</reference>